<accession>A0ABM0WUA4</accession>
<evidence type="ECO:0000256" key="4">
    <source>
        <dbReference type="ARBA" id="ARBA00023065"/>
    </source>
</evidence>
<dbReference type="RefSeq" id="XP_010476264.1">
    <property type="nucleotide sequence ID" value="XM_010477962.2"/>
</dbReference>
<evidence type="ECO:0000313" key="5">
    <source>
        <dbReference type="Proteomes" id="UP000694864"/>
    </source>
</evidence>
<sequence>MSMLFTPSFSLRVSQIIFQACVLSPAVESEKKVRSIFEHLCDSTNSLYWKSEEDGGAMAGLAGGSEIHPYVSFTINLA</sequence>
<comment type="similarity">
    <text evidence="1">Belongs to the V-ATPase C subunit family.</text>
</comment>
<name>A0ABM0WUA4_CAMSA</name>
<evidence type="ECO:0000313" key="6">
    <source>
        <dbReference type="RefSeq" id="XP_010476264.1"/>
    </source>
</evidence>
<keyword evidence="5" id="KW-1185">Reference proteome</keyword>
<organism evidence="5 6">
    <name type="scientific">Camelina sativa</name>
    <name type="common">False flax</name>
    <name type="synonym">Myagrum sativum</name>
    <dbReference type="NCBI Taxonomy" id="90675"/>
    <lineage>
        <taxon>Eukaryota</taxon>
        <taxon>Viridiplantae</taxon>
        <taxon>Streptophyta</taxon>
        <taxon>Embryophyta</taxon>
        <taxon>Tracheophyta</taxon>
        <taxon>Spermatophyta</taxon>
        <taxon>Magnoliopsida</taxon>
        <taxon>eudicotyledons</taxon>
        <taxon>Gunneridae</taxon>
        <taxon>Pentapetalae</taxon>
        <taxon>rosids</taxon>
        <taxon>malvids</taxon>
        <taxon>Brassicales</taxon>
        <taxon>Brassicaceae</taxon>
        <taxon>Camelineae</taxon>
        <taxon>Camelina</taxon>
    </lineage>
</organism>
<proteinExistence type="inferred from homology"/>
<keyword evidence="3" id="KW-0375">Hydrogen ion transport</keyword>
<evidence type="ECO:0000256" key="1">
    <source>
        <dbReference type="ARBA" id="ARBA00006138"/>
    </source>
</evidence>
<dbReference type="GeneID" id="104755563"/>
<dbReference type="InterPro" id="IPR004907">
    <property type="entry name" value="ATPase_V1-cplx_csu"/>
</dbReference>
<dbReference type="SUPFAM" id="SSF118203">
    <property type="entry name" value="Vacuolar ATP synthase subunit C"/>
    <property type="match status" value="1"/>
</dbReference>
<gene>
    <name evidence="6" type="primary">LOC104755563</name>
</gene>
<dbReference type="PANTHER" id="PTHR10137:SF0">
    <property type="entry name" value="V-TYPE PROTON ATPASE SUBUNIT C"/>
    <property type="match status" value="1"/>
</dbReference>
<evidence type="ECO:0000256" key="3">
    <source>
        <dbReference type="ARBA" id="ARBA00022781"/>
    </source>
</evidence>
<dbReference type="PANTHER" id="PTHR10137">
    <property type="entry name" value="V-TYPE PROTON ATPASE SUBUNIT C"/>
    <property type="match status" value="1"/>
</dbReference>
<dbReference type="Proteomes" id="UP000694864">
    <property type="component" value="Chromosome 17"/>
</dbReference>
<keyword evidence="4" id="KW-0406">Ion transport</keyword>
<keyword evidence="2" id="KW-0813">Transport</keyword>
<evidence type="ECO:0000256" key="2">
    <source>
        <dbReference type="ARBA" id="ARBA00022448"/>
    </source>
</evidence>
<protein>
    <submittedName>
        <fullName evidence="6">V-type proton ATPase subunit C-like</fullName>
    </submittedName>
</protein>
<dbReference type="InterPro" id="IPR036132">
    <property type="entry name" value="Vac_ATP_synth_c_sf"/>
</dbReference>
<reference evidence="5" key="1">
    <citation type="journal article" date="2014" name="Nat. Commun.">
        <title>The emerging biofuel crop Camelina sativa retains a highly undifferentiated hexaploid genome structure.</title>
        <authorList>
            <person name="Kagale S."/>
            <person name="Koh C."/>
            <person name="Nixon J."/>
            <person name="Bollina V."/>
            <person name="Clarke W.E."/>
            <person name="Tuteja R."/>
            <person name="Spillane C."/>
            <person name="Robinson S.J."/>
            <person name="Links M.G."/>
            <person name="Clarke C."/>
            <person name="Higgins E.E."/>
            <person name="Huebert T."/>
            <person name="Sharpe A.G."/>
            <person name="Parkin I.A."/>
        </authorList>
    </citation>
    <scope>NUCLEOTIDE SEQUENCE [LARGE SCALE GENOMIC DNA]</scope>
    <source>
        <strain evidence="5">cv. DH55</strain>
    </source>
</reference>
<reference evidence="6" key="2">
    <citation type="submission" date="2025-08" db="UniProtKB">
        <authorList>
            <consortium name="RefSeq"/>
        </authorList>
    </citation>
    <scope>IDENTIFICATION</scope>
    <source>
        <tissue evidence="6">Leaf</tissue>
    </source>
</reference>